<sequence>MAAYDPFLLGRADPYRERLADVATRDREAEVWVAVQGDGDRVLGAVTVCPPGGGMREVARPEEGEFRMLAVHPAAQGRGVGEALATLVVERFRRDGAPGIALSSLTEMHGAHRLYERLGFVRDTARDWSPVPGVQLIAYHRELP</sequence>
<accession>A0ABP8W449</accession>
<name>A0ABP8W449_9ACTN</name>
<feature type="domain" description="N-acetyltransferase" evidence="3">
    <location>
        <begin position="1"/>
        <end position="144"/>
    </location>
</feature>
<keyword evidence="1" id="KW-0808">Transferase</keyword>
<evidence type="ECO:0000259" key="3">
    <source>
        <dbReference type="PROSITE" id="PS51186"/>
    </source>
</evidence>
<dbReference type="CDD" id="cd04301">
    <property type="entry name" value="NAT_SF"/>
    <property type="match status" value="1"/>
</dbReference>
<keyword evidence="2" id="KW-0012">Acyltransferase</keyword>
<evidence type="ECO:0000256" key="1">
    <source>
        <dbReference type="ARBA" id="ARBA00022679"/>
    </source>
</evidence>
<dbReference type="Pfam" id="PF00583">
    <property type="entry name" value="Acetyltransf_1"/>
    <property type="match status" value="1"/>
</dbReference>
<dbReference type="EMBL" id="BAABIM010000001">
    <property type="protein sequence ID" value="GAA4679417.1"/>
    <property type="molecule type" value="Genomic_DNA"/>
</dbReference>
<dbReference type="Proteomes" id="UP001500621">
    <property type="component" value="Unassembled WGS sequence"/>
</dbReference>
<dbReference type="PANTHER" id="PTHR43877">
    <property type="entry name" value="AMINOALKYLPHOSPHONATE N-ACETYLTRANSFERASE-RELATED-RELATED"/>
    <property type="match status" value="1"/>
</dbReference>
<gene>
    <name evidence="4" type="ORF">GCM10023226_15970</name>
</gene>
<dbReference type="PROSITE" id="PS51186">
    <property type="entry name" value="GNAT"/>
    <property type="match status" value="1"/>
</dbReference>
<dbReference type="RefSeq" id="WP_345264414.1">
    <property type="nucleotide sequence ID" value="NZ_BAABIM010000001.1"/>
</dbReference>
<dbReference type="InterPro" id="IPR050832">
    <property type="entry name" value="Bact_Acetyltransf"/>
</dbReference>
<evidence type="ECO:0000256" key="2">
    <source>
        <dbReference type="ARBA" id="ARBA00023315"/>
    </source>
</evidence>
<dbReference type="SUPFAM" id="SSF55729">
    <property type="entry name" value="Acyl-CoA N-acyltransferases (Nat)"/>
    <property type="match status" value="1"/>
</dbReference>
<dbReference type="Gene3D" id="3.40.630.30">
    <property type="match status" value="1"/>
</dbReference>
<comment type="caution">
    <text evidence="4">The sequence shown here is derived from an EMBL/GenBank/DDBJ whole genome shotgun (WGS) entry which is preliminary data.</text>
</comment>
<dbReference type="InterPro" id="IPR000182">
    <property type="entry name" value="GNAT_dom"/>
</dbReference>
<evidence type="ECO:0000313" key="5">
    <source>
        <dbReference type="Proteomes" id="UP001500621"/>
    </source>
</evidence>
<proteinExistence type="predicted"/>
<organism evidence="4 5">
    <name type="scientific">Nocardioides nanhaiensis</name>
    <dbReference type="NCBI Taxonomy" id="1476871"/>
    <lineage>
        <taxon>Bacteria</taxon>
        <taxon>Bacillati</taxon>
        <taxon>Actinomycetota</taxon>
        <taxon>Actinomycetes</taxon>
        <taxon>Propionibacteriales</taxon>
        <taxon>Nocardioidaceae</taxon>
        <taxon>Nocardioides</taxon>
    </lineage>
</organism>
<evidence type="ECO:0000313" key="4">
    <source>
        <dbReference type="EMBL" id="GAA4679417.1"/>
    </source>
</evidence>
<protein>
    <submittedName>
        <fullName evidence="4">GNAT family N-acetyltransferase</fullName>
    </submittedName>
</protein>
<dbReference type="InterPro" id="IPR016181">
    <property type="entry name" value="Acyl_CoA_acyltransferase"/>
</dbReference>
<keyword evidence="5" id="KW-1185">Reference proteome</keyword>
<reference evidence="5" key="1">
    <citation type="journal article" date="2019" name="Int. J. Syst. Evol. Microbiol.">
        <title>The Global Catalogue of Microorganisms (GCM) 10K type strain sequencing project: providing services to taxonomists for standard genome sequencing and annotation.</title>
        <authorList>
            <consortium name="The Broad Institute Genomics Platform"/>
            <consortium name="The Broad Institute Genome Sequencing Center for Infectious Disease"/>
            <person name="Wu L."/>
            <person name="Ma J."/>
        </authorList>
    </citation>
    <scope>NUCLEOTIDE SEQUENCE [LARGE SCALE GENOMIC DNA]</scope>
    <source>
        <strain evidence="5">JCM 18127</strain>
    </source>
</reference>